<evidence type="ECO:0000313" key="3">
    <source>
        <dbReference type="EMBL" id="STO53419.1"/>
    </source>
</evidence>
<dbReference type="EMBL" id="UGHD01000001">
    <property type="protein sequence ID" value="STO53419.1"/>
    <property type="molecule type" value="Genomic_DNA"/>
</dbReference>
<dbReference type="GO" id="GO:0006099">
    <property type="term" value="P:tricarboxylic acid cycle"/>
    <property type="evidence" value="ECO:0007669"/>
    <property type="project" value="InterPro"/>
</dbReference>
<dbReference type="PANTHER" id="PTHR30523:SF6">
    <property type="entry name" value="PHOSPHOENOLPYRUVATE CARBOXYLASE"/>
    <property type="match status" value="1"/>
</dbReference>
<dbReference type="AlphaFoldDB" id="A0A377HHK4"/>
<dbReference type="GO" id="GO:0015977">
    <property type="term" value="P:carbon fixation"/>
    <property type="evidence" value="ECO:0007669"/>
    <property type="project" value="InterPro"/>
</dbReference>
<organism evidence="3 4">
    <name type="scientific">Grimontia hollisae</name>
    <name type="common">Vibrio hollisae</name>
    <dbReference type="NCBI Taxonomy" id="673"/>
    <lineage>
        <taxon>Bacteria</taxon>
        <taxon>Pseudomonadati</taxon>
        <taxon>Pseudomonadota</taxon>
        <taxon>Gammaproteobacteria</taxon>
        <taxon>Vibrionales</taxon>
        <taxon>Vibrionaceae</taxon>
        <taxon>Grimontia</taxon>
    </lineage>
</organism>
<keyword evidence="3" id="KW-0670">Pyruvate</keyword>
<protein>
    <recommendedName>
        <fullName evidence="2">Phosphoenolpyruvate carboxylase</fullName>
    </recommendedName>
</protein>
<gene>
    <name evidence="3" type="primary">ppc_2</name>
    <name evidence="3" type="ORF">NCTC11645_00002</name>
</gene>
<evidence type="ECO:0000256" key="2">
    <source>
        <dbReference type="ARBA" id="ARBA00022419"/>
    </source>
</evidence>
<dbReference type="PANTHER" id="PTHR30523">
    <property type="entry name" value="PHOSPHOENOLPYRUVATE CARBOXYLASE"/>
    <property type="match status" value="1"/>
</dbReference>
<proteinExistence type="predicted"/>
<comment type="function">
    <text evidence="1">Forms oxaloacetate, a four-carbon dicarboxylic acid source for the tricarboxylic acid cycle.</text>
</comment>
<reference evidence="3 4" key="1">
    <citation type="submission" date="2018-06" db="EMBL/GenBank/DDBJ databases">
        <authorList>
            <consortium name="Pathogen Informatics"/>
            <person name="Doyle S."/>
        </authorList>
    </citation>
    <scope>NUCLEOTIDE SEQUENCE [LARGE SCALE GENOMIC DNA]</scope>
    <source>
        <strain evidence="3 4">NCTC11645</strain>
    </source>
</reference>
<dbReference type="SUPFAM" id="SSF51621">
    <property type="entry name" value="Phosphoenolpyruvate/pyruvate domain"/>
    <property type="match status" value="1"/>
</dbReference>
<name>A0A377HHK4_GRIHO</name>
<keyword evidence="3" id="KW-0456">Lyase</keyword>
<dbReference type="GO" id="GO:0005829">
    <property type="term" value="C:cytosol"/>
    <property type="evidence" value="ECO:0007669"/>
    <property type="project" value="TreeGrafter"/>
</dbReference>
<dbReference type="InterPro" id="IPR021135">
    <property type="entry name" value="PEP_COase"/>
</dbReference>
<dbReference type="Proteomes" id="UP000254512">
    <property type="component" value="Unassembled WGS sequence"/>
</dbReference>
<accession>A0A377HHK4</accession>
<dbReference type="InterPro" id="IPR015813">
    <property type="entry name" value="Pyrv/PenolPyrv_kinase-like_dom"/>
</dbReference>
<evidence type="ECO:0000256" key="1">
    <source>
        <dbReference type="ARBA" id="ARBA00003670"/>
    </source>
</evidence>
<sequence length="127" mass="14397">MCREWPFFSTRLGMLEMVFTKTSPSISRYYDEKLVDPSLWTLGKELRKRLAEDIKAVLMVENNAHLMEQNPWGPNLSACEIFMLNLSTCCKPNFLCRTRATNEGNTELDEALMVTIAGIAAGMRNTG</sequence>
<dbReference type="GO" id="GO:0008964">
    <property type="term" value="F:phosphoenolpyruvate carboxylase activity"/>
    <property type="evidence" value="ECO:0007669"/>
    <property type="project" value="InterPro"/>
</dbReference>
<evidence type="ECO:0000313" key="4">
    <source>
        <dbReference type="Proteomes" id="UP000254512"/>
    </source>
</evidence>
<dbReference type="Pfam" id="PF00311">
    <property type="entry name" value="PEPcase"/>
    <property type="match status" value="1"/>
</dbReference>